<dbReference type="AlphaFoldDB" id="A0A2L0UIJ0"/>
<dbReference type="RefSeq" id="WP_208740163.1">
    <property type="nucleotide sequence ID" value="NZ_CP024915.1"/>
</dbReference>
<proteinExistence type="predicted"/>
<gene>
    <name evidence="2" type="ORF">CVO76_16435</name>
</gene>
<evidence type="ECO:0000313" key="2">
    <source>
        <dbReference type="EMBL" id="AUZ89045.1"/>
    </source>
</evidence>
<feature type="non-terminal residue" evidence="2">
    <location>
        <position position="112"/>
    </location>
</feature>
<protein>
    <submittedName>
        <fullName evidence="2">Uncharacterized protein</fullName>
    </submittedName>
</protein>
<name>A0A2L0UIJ0_9MICC</name>
<evidence type="ECO:0000256" key="1">
    <source>
        <dbReference type="SAM" id="MobiDB-lite"/>
    </source>
</evidence>
<feature type="region of interest" description="Disordered" evidence="1">
    <location>
        <begin position="1"/>
        <end position="42"/>
    </location>
</feature>
<dbReference type="Proteomes" id="UP000239187">
    <property type="component" value="Chromosome"/>
</dbReference>
<sequence>MTDFLNNPASGTTTSASKFTLLTNTRTSRGSARPGQSGAVDTDQLTAWVAAEQDRDDAPTDEQLTPADIAALSTRRLRILLNQAYALMDADHPPYGAHDRYQMLIDELERRV</sequence>
<evidence type="ECO:0000313" key="3">
    <source>
        <dbReference type="Proteomes" id="UP000239187"/>
    </source>
</evidence>
<reference evidence="2 3" key="1">
    <citation type="submission" date="2017-11" db="EMBL/GenBank/DDBJ databases">
        <title>Draft genome of Arthrobacter agilis strain UMCV2, a plant growth-promoting rhizobacterium and biocontrol capacity of phytopathogenic fungi.</title>
        <authorList>
            <person name="Martinez-Camara R."/>
            <person name="Santoyo G."/>
            <person name="Moreno-Hagelsieb G."/>
            <person name="Valencia-Cantero E."/>
        </authorList>
    </citation>
    <scope>NUCLEOTIDE SEQUENCE [LARGE SCALE GENOMIC DNA]</scope>
    <source>
        <strain evidence="2 3">UMCV2</strain>
    </source>
</reference>
<dbReference type="EMBL" id="CP024915">
    <property type="protein sequence ID" value="AUZ89045.1"/>
    <property type="molecule type" value="Genomic_DNA"/>
</dbReference>
<accession>A0A2L0UIJ0</accession>
<feature type="compositionally biased region" description="Polar residues" evidence="1">
    <location>
        <begin position="1"/>
        <end position="30"/>
    </location>
</feature>
<organism evidence="2 3">
    <name type="scientific">Arthrobacter agilis</name>
    <dbReference type="NCBI Taxonomy" id="37921"/>
    <lineage>
        <taxon>Bacteria</taxon>
        <taxon>Bacillati</taxon>
        <taxon>Actinomycetota</taxon>
        <taxon>Actinomycetes</taxon>
        <taxon>Micrococcales</taxon>
        <taxon>Micrococcaceae</taxon>
        <taxon>Arthrobacter</taxon>
    </lineage>
</organism>